<reference evidence="9" key="1">
    <citation type="journal article" date="2012" name="BMC Genomics">
        <title>Development and validation of genic-SSR markers in sesame by RNA-seq.</title>
        <authorList>
            <person name="Zhang H."/>
            <person name="Wei L."/>
            <person name="Miao H."/>
            <person name="Zhang T."/>
            <person name="Wang C."/>
        </authorList>
    </citation>
    <scope>NUCLEOTIDE SEQUENCE</scope>
</reference>
<feature type="compositionally biased region" description="Basic and acidic residues" evidence="5">
    <location>
        <begin position="545"/>
        <end position="564"/>
    </location>
</feature>
<dbReference type="Pfam" id="PF10537">
    <property type="entry name" value="WAC_Acf1_DNA_bd"/>
    <property type="match status" value="1"/>
</dbReference>
<evidence type="ECO:0000259" key="6">
    <source>
        <dbReference type="PROSITE" id="PS50827"/>
    </source>
</evidence>
<feature type="region of interest" description="Disordered" evidence="5">
    <location>
        <begin position="461"/>
        <end position="564"/>
    </location>
</feature>
<dbReference type="OrthoDB" id="332390at2759"/>
<dbReference type="PROSITE" id="PS50827">
    <property type="entry name" value="DDT"/>
    <property type="match status" value="1"/>
</dbReference>
<keyword evidence="4" id="KW-0175">Coiled coil</keyword>
<dbReference type="RefSeq" id="XP_011099661.1">
    <property type="nucleotide sequence ID" value="XM_011101359.2"/>
</dbReference>
<dbReference type="PROSITE" id="PS51136">
    <property type="entry name" value="WAC"/>
    <property type="match status" value="1"/>
</dbReference>
<dbReference type="InterPro" id="IPR013136">
    <property type="entry name" value="WSTF_Acf1_Cbp146"/>
</dbReference>
<dbReference type="GO" id="GO:0005634">
    <property type="term" value="C:nucleus"/>
    <property type="evidence" value="ECO:0007669"/>
    <property type="project" value="UniProtKB-SubCell"/>
</dbReference>
<dbReference type="PANTHER" id="PTHR15546">
    <property type="entry name" value="BROMODOMAIN ADJACENT TO ZINC FINGER DOMAIN, 2A"/>
    <property type="match status" value="1"/>
</dbReference>
<dbReference type="Pfam" id="PF15613">
    <property type="entry name" value="WSD"/>
    <property type="match status" value="1"/>
</dbReference>
<dbReference type="KEGG" id="sind:105178022"/>
<dbReference type="InterPro" id="IPR018501">
    <property type="entry name" value="DDT_dom"/>
</dbReference>
<feature type="compositionally biased region" description="Basic and acidic residues" evidence="5">
    <location>
        <begin position="461"/>
        <end position="496"/>
    </location>
</feature>
<evidence type="ECO:0000256" key="2">
    <source>
        <dbReference type="ARBA" id="ARBA00023242"/>
    </source>
</evidence>
<gene>
    <name evidence="9" type="primary">LOC105178022</name>
</gene>
<evidence type="ECO:0000256" key="1">
    <source>
        <dbReference type="ARBA" id="ARBA00004123"/>
    </source>
</evidence>
<organism evidence="8 9">
    <name type="scientific">Sesamum indicum</name>
    <name type="common">Oriental sesame</name>
    <name type="synonym">Sesamum orientale</name>
    <dbReference type="NCBI Taxonomy" id="4182"/>
    <lineage>
        <taxon>Eukaryota</taxon>
        <taxon>Viridiplantae</taxon>
        <taxon>Streptophyta</taxon>
        <taxon>Embryophyta</taxon>
        <taxon>Tracheophyta</taxon>
        <taxon>Spermatophyta</taxon>
        <taxon>Magnoliopsida</taxon>
        <taxon>eudicotyledons</taxon>
        <taxon>Gunneridae</taxon>
        <taxon>Pentapetalae</taxon>
        <taxon>asterids</taxon>
        <taxon>lamiids</taxon>
        <taxon>Lamiales</taxon>
        <taxon>Pedaliaceae</taxon>
        <taxon>Sesamum</taxon>
    </lineage>
</organism>
<reference evidence="9" key="2">
    <citation type="submission" date="2025-08" db="UniProtKB">
        <authorList>
            <consortium name="RefSeq"/>
        </authorList>
    </citation>
    <scope>IDENTIFICATION</scope>
</reference>
<dbReference type="InterPro" id="IPR053271">
    <property type="entry name" value="DDT_domain"/>
</dbReference>
<evidence type="ECO:0000256" key="5">
    <source>
        <dbReference type="SAM" id="MobiDB-lite"/>
    </source>
</evidence>
<evidence type="ECO:0000256" key="3">
    <source>
        <dbReference type="PROSITE-ProRule" id="PRU00475"/>
    </source>
</evidence>
<dbReference type="InterPro" id="IPR028941">
    <property type="entry name" value="WHIM2_dom"/>
</dbReference>
<keyword evidence="8" id="KW-1185">Reference proteome</keyword>
<comment type="subcellular location">
    <subcellularLocation>
        <location evidence="1 3">Nucleus</location>
    </subcellularLocation>
</comment>
<keyword evidence="2 3" id="KW-0539">Nucleus</keyword>
<feature type="compositionally biased region" description="Basic and acidic residues" evidence="5">
    <location>
        <begin position="266"/>
        <end position="278"/>
    </location>
</feature>
<dbReference type="PANTHER" id="PTHR15546:SF2">
    <property type="entry name" value="DDT DOMAIN-CONTAINING PROTEIN DDB_G0282237"/>
    <property type="match status" value="1"/>
</dbReference>
<accession>A0A6I9UKQ0</accession>
<evidence type="ECO:0000256" key="4">
    <source>
        <dbReference type="SAM" id="Coils"/>
    </source>
</evidence>
<dbReference type="GeneID" id="105178022"/>
<feature type="coiled-coil region" evidence="4">
    <location>
        <begin position="571"/>
        <end position="598"/>
    </location>
</feature>
<evidence type="ECO:0000313" key="9">
    <source>
        <dbReference type="RefSeq" id="XP_011099661.1"/>
    </source>
</evidence>
<dbReference type="GO" id="GO:0000785">
    <property type="term" value="C:chromatin"/>
    <property type="evidence" value="ECO:0007669"/>
    <property type="project" value="UniProtKB-ARBA"/>
</dbReference>
<feature type="compositionally biased region" description="Polar residues" evidence="5">
    <location>
        <begin position="517"/>
        <end position="528"/>
    </location>
</feature>
<sequence>MPLYKRKPFALVEKPEDLKPQELVFQIRFTKEIFRSYNEYLKRINLYRKRVWTCKATGKGNLTYEEALDSEDKASKRIQNIPTQYIAPVLRDVQFSMLNLKDLVNSIAVKLQGPFSEGAELYGRKDGRLHLCKIIKVTEDANNRQYEIAWLDSDHKRSGKALVNGDELTGKNLPFSKRVLKSFIKDSTYRSIPWVLHDHLAKKHGISTAPPEELKIKVSMQNGLVVCNRKRKKTEETQNAAEASEKKIKVYTRRNKLTSEPSMPEKSADEVNKNPEDQSIKYPIDDLLVRPSEEDRLLTERPSPCRDFSVPMDCVGDALMVWDFCASFGRLLNLSPFSLEDFENSLCYKDATPLLIVESYSALLRLLVKDNGKFAMTMEKKKRKPKITQVTWGEYLCDFLETSCGDELSTHISTIKRGHYGLLEIRVKLAIFCELVAQALETDTIKDKLDEYIEERQALAATRRDEALDEGRKRREEKERRKSEATGKEVKEESRVKPGVGYHSIANEVTPDKSNGKVLSQQNHSSRNSDNEEGDGTSKKNGKKQKVERNPSPEDVNHPSKREIHKLMKNEIKESIEMKSAEERKEFLEREIEKRFIRTSPLGKDKNYCRYWFFRRDGRIFVESSDSTQWGYYQTKEELDALIGSLNPKGERERALKKQMQKFYNKICLEIQKRSKEATQQIEMEEALVRRSTRVRAPPRENPALAFLKYVNKWKEL</sequence>
<proteinExistence type="predicted"/>
<dbReference type="Pfam" id="PF02791">
    <property type="entry name" value="DDT"/>
    <property type="match status" value="1"/>
</dbReference>
<dbReference type="AlphaFoldDB" id="A0A6I9UKQ0"/>
<dbReference type="Proteomes" id="UP000504604">
    <property type="component" value="Linkage group LG15"/>
</dbReference>
<feature type="region of interest" description="Disordered" evidence="5">
    <location>
        <begin position="233"/>
        <end position="278"/>
    </location>
</feature>
<dbReference type="SMART" id="SM00571">
    <property type="entry name" value="DDT"/>
    <property type="match status" value="1"/>
</dbReference>
<dbReference type="InParanoid" id="A0A6I9UKQ0"/>
<evidence type="ECO:0000313" key="8">
    <source>
        <dbReference type="Proteomes" id="UP000504604"/>
    </source>
</evidence>
<evidence type="ECO:0000259" key="7">
    <source>
        <dbReference type="PROSITE" id="PS51136"/>
    </source>
</evidence>
<dbReference type="FunCoup" id="A0A6I9UKQ0">
    <property type="interactions" value="1103"/>
</dbReference>
<feature type="domain" description="DDT" evidence="6">
    <location>
        <begin position="312"/>
        <end position="373"/>
    </location>
</feature>
<protein>
    <submittedName>
        <fullName evidence="9">DDT domain-containing protein DDB_G0282237</fullName>
    </submittedName>
</protein>
<name>A0A6I9UKQ0_SESIN</name>
<feature type="domain" description="WAC" evidence="7">
    <location>
        <begin position="22"/>
        <end position="128"/>
    </location>
</feature>